<organism evidence="2 3">
    <name type="scientific">Symbiodinium microadriaticum</name>
    <name type="common">Dinoflagellate</name>
    <name type="synonym">Zooxanthella microadriatica</name>
    <dbReference type="NCBI Taxonomy" id="2951"/>
    <lineage>
        <taxon>Eukaryota</taxon>
        <taxon>Sar</taxon>
        <taxon>Alveolata</taxon>
        <taxon>Dinophyceae</taxon>
        <taxon>Suessiales</taxon>
        <taxon>Symbiodiniaceae</taxon>
        <taxon>Symbiodinium</taxon>
    </lineage>
</organism>
<feature type="compositionally biased region" description="Basic residues" evidence="1">
    <location>
        <begin position="616"/>
        <end position="630"/>
    </location>
</feature>
<evidence type="ECO:0000313" key="2">
    <source>
        <dbReference type="EMBL" id="OLQ05289.1"/>
    </source>
</evidence>
<dbReference type="Proteomes" id="UP000186817">
    <property type="component" value="Unassembled WGS sequence"/>
</dbReference>
<feature type="compositionally biased region" description="Basic and acidic residues" evidence="1">
    <location>
        <begin position="71"/>
        <end position="85"/>
    </location>
</feature>
<feature type="compositionally biased region" description="Basic residues" evidence="1">
    <location>
        <begin position="86"/>
        <end position="111"/>
    </location>
</feature>
<feature type="compositionally biased region" description="Basic and acidic residues" evidence="1">
    <location>
        <begin position="112"/>
        <end position="128"/>
    </location>
</feature>
<feature type="region of interest" description="Disordered" evidence="1">
    <location>
        <begin position="426"/>
        <end position="480"/>
    </location>
</feature>
<reference evidence="2 3" key="1">
    <citation type="submission" date="2016-02" db="EMBL/GenBank/DDBJ databases">
        <title>Genome analysis of coral dinoflagellate symbionts highlights evolutionary adaptations to a symbiotic lifestyle.</title>
        <authorList>
            <person name="Aranda M."/>
            <person name="Li Y."/>
            <person name="Liew Y.J."/>
            <person name="Baumgarten S."/>
            <person name="Simakov O."/>
            <person name="Wilson M."/>
            <person name="Piel J."/>
            <person name="Ashoor H."/>
            <person name="Bougouffa S."/>
            <person name="Bajic V.B."/>
            <person name="Ryu T."/>
            <person name="Ravasi T."/>
            <person name="Bayer T."/>
            <person name="Micklem G."/>
            <person name="Kim H."/>
            <person name="Bhak J."/>
            <person name="Lajeunesse T.C."/>
            <person name="Voolstra C.R."/>
        </authorList>
    </citation>
    <scope>NUCLEOTIDE SEQUENCE [LARGE SCALE GENOMIC DNA]</scope>
    <source>
        <strain evidence="2 3">CCMP2467</strain>
    </source>
</reference>
<keyword evidence="3" id="KW-1185">Reference proteome</keyword>
<name>A0A1Q9ECZ9_SYMMI</name>
<evidence type="ECO:0000256" key="1">
    <source>
        <dbReference type="SAM" id="MobiDB-lite"/>
    </source>
</evidence>
<evidence type="ECO:0000313" key="3">
    <source>
        <dbReference type="Proteomes" id="UP000186817"/>
    </source>
</evidence>
<feature type="region of interest" description="Disordered" evidence="1">
    <location>
        <begin position="599"/>
        <end position="630"/>
    </location>
</feature>
<dbReference type="OrthoDB" id="448237at2759"/>
<accession>A0A1Q9ECZ9</accession>
<protein>
    <submittedName>
        <fullName evidence="2">Uncharacterized protein</fullName>
    </submittedName>
</protein>
<feature type="compositionally biased region" description="Basic and acidic residues" evidence="1">
    <location>
        <begin position="221"/>
        <end position="235"/>
    </location>
</feature>
<gene>
    <name evidence="2" type="ORF">AK812_SmicGene11545</name>
</gene>
<feature type="compositionally biased region" description="Low complexity" evidence="1">
    <location>
        <begin position="606"/>
        <end position="615"/>
    </location>
</feature>
<feature type="region of interest" description="Disordered" evidence="1">
    <location>
        <begin position="188"/>
        <end position="235"/>
    </location>
</feature>
<comment type="caution">
    <text evidence="2">The sequence shown here is derived from an EMBL/GenBank/DDBJ whole genome shotgun (WGS) entry which is preliminary data.</text>
</comment>
<feature type="region of interest" description="Disordered" evidence="1">
    <location>
        <begin position="1"/>
        <end position="151"/>
    </location>
</feature>
<feature type="compositionally biased region" description="Basic and acidic residues" evidence="1">
    <location>
        <begin position="10"/>
        <end position="19"/>
    </location>
</feature>
<feature type="compositionally biased region" description="Low complexity" evidence="1">
    <location>
        <begin position="20"/>
        <end position="33"/>
    </location>
</feature>
<dbReference type="EMBL" id="LSRX01000189">
    <property type="protein sequence ID" value="OLQ05289.1"/>
    <property type="molecule type" value="Genomic_DNA"/>
</dbReference>
<feature type="compositionally biased region" description="Basic and acidic residues" evidence="1">
    <location>
        <begin position="190"/>
        <end position="210"/>
    </location>
</feature>
<sequence length="630" mass="69552">MRRAAVLQRAADEQAEDSRALPSEAAAVASSAAPPEPKEPPSEAARLRARLLSNREARAATDPRLATGPATEREKTRSPEGDGDRKRGHREHRRKSKEKKRGRSRSRRRRREGSSRKDKPRARSERRARAASSKPAKKDGKAPPDQDTNYCALCRREVRGGEAGLDMHRRSAPHLAMQEWRNGCRPWKTCQEKAKKQAARKWDERREKKTPSPRRPLPVGRDPDPRDPPDGSEKGKALTTLFQLAAQELRHWQSVPAAPGLLLLQLLPWPKMAGSPSLEGQRTQCSLCLLHCEKVSTRGAQLVCAGCVNVSSMLQYKLGGKVSTTLEDKVAFFRKAKSTGSGRLEWKTVRALVKEHMILRKIKQSEVSVGGKYLPMNVHLAAGWTESQVTAKNDFMEDPELGKVWRVPVMEKTVRQIDEEIEEELTTKEQEVTKSRQAKKRKPQEGGQEEPDLDLPSATAQSNAGDSNKAAKKEQQEEAKAARLTLKNNKAQAALAAKAVASLSTLLSSLNSAKGFAAKLWEELPQDLRTSLTEALTTAVAWKTAATSALQFQENNEQAALKDPAAPLQPLPALPFTAETFHDYEKAAKAAVKELRRAARDKKNEAAAAADATGKAKAKPKRRVVRKAAA</sequence>
<dbReference type="AlphaFoldDB" id="A0A1Q9ECZ9"/>
<feature type="compositionally biased region" description="Basic and acidic residues" evidence="1">
    <location>
        <begin position="469"/>
        <end position="480"/>
    </location>
</feature>
<proteinExistence type="predicted"/>